<dbReference type="InterPro" id="IPR012337">
    <property type="entry name" value="RNaseH-like_sf"/>
</dbReference>
<protein>
    <recommendedName>
        <fullName evidence="8">Reverse transcriptase</fullName>
    </recommendedName>
</protein>
<evidence type="ECO:0000313" key="6">
    <source>
        <dbReference type="EMBL" id="KAF7576795.1"/>
    </source>
</evidence>
<dbReference type="Pfam" id="PF14529">
    <property type="entry name" value="Exo_endo_phos_2"/>
    <property type="match status" value="1"/>
</dbReference>
<dbReference type="InterPro" id="IPR002156">
    <property type="entry name" value="RNaseH_domain"/>
</dbReference>
<feature type="region of interest" description="Disordered" evidence="2">
    <location>
        <begin position="448"/>
        <end position="504"/>
    </location>
</feature>
<dbReference type="InterPro" id="IPR000477">
    <property type="entry name" value="RT_dom"/>
</dbReference>
<dbReference type="Pfam" id="PF03221">
    <property type="entry name" value="HTH_Tnp_Tc5"/>
    <property type="match status" value="1"/>
</dbReference>
<dbReference type="PROSITE" id="PS50879">
    <property type="entry name" value="RNASE_H_1"/>
    <property type="match status" value="1"/>
</dbReference>
<evidence type="ECO:0008006" key="8">
    <source>
        <dbReference type="Google" id="ProtNLM"/>
    </source>
</evidence>
<dbReference type="Pfam" id="PF00078">
    <property type="entry name" value="RVT_1"/>
    <property type="match status" value="1"/>
</dbReference>
<dbReference type="Pfam" id="PF03184">
    <property type="entry name" value="DDE_1"/>
    <property type="match status" value="1"/>
</dbReference>
<accession>A0A834S712</accession>
<dbReference type="PROSITE" id="PS50878">
    <property type="entry name" value="RT_POL"/>
    <property type="match status" value="1"/>
</dbReference>
<evidence type="ECO:0000259" key="3">
    <source>
        <dbReference type="PROSITE" id="PS50878"/>
    </source>
</evidence>
<dbReference type="InterPro" id="IPR006600">
    <property type="entry name" value="HTH_CenpB_DNA-bd_dom"/>
</dbReference>
<feature type="compositionally biased region" description="Basic and acidic residues" evidence="2">
    <location>
        <begin position="448"/>
        <end position="477"/>
    </location>
</feature>
<evidence type="ECO:0000256" key="2">
    <source>
        <dbReference type="SAM" id="MobiDB-lite"/>
    </source>
</evidence>
<dbReference type="CDD" id="cd01650">
    <property type="entry name" value="RT_nLTR_like"/>
    <property type="match status" value="1"/>
</dbReference>
<dbReference type="EMBL" id="NQIK02000001">
    <property type="protein sequence ID" value="KAF7576795.1"/>
    <property type="molecule type" value="Genomic_DNA"/>
</dbReference>
<dbReference type="SUPFAM" id="SSF53098">
    <property type="entry name" value="Ribonuclease H-like"/>
    <property type="match status" value="1"/>
</dbReference>
<dbReference type="Gene3D" id="3.60.10.10">
    <property type="entry name" value="Endonuclease/exonuclease/phosphatase"/>
    <property type="match status" value="1"/>
</dbReference>
<dbReference type="GO" id="GO:0003677">
    <property type="term" value="F:DNA binding"/>
    <property type="evidence" value="ECO:0007669"/>
    <property type="project" value="UniProtKB-KW"/>
</dbReference>
<evidence type="ECO:0000256" key="1">
    <source>
        <dbReference type="ARBA" id="ARBA00023125"/>
    </source>
</evidence>
<dbReference type="CDD" id="cd09276">
    <property type="entry name" value="Rnase_HI_RT_non_LTR"/>
    <property type="match status" value="1"/>
</dbReference>
<sequence length="2059" mass="231919">MDPIQDAINAIELRAPGEHFTYSEVAKKFSVERSTLARRHQGKCQSRSIAHQILHPQQEKELVEYIQGLKARRIAPTREMIKNFASTMAGKGVSDTWVSSFLNRNSPHLISRWQSGMDRQRHQADSGAKYSLYFDLLHQKIEEYKIKPWDIYNMDEKGFLAGVTGRSKRIFSRRMWEKKEVTTALQDGSREWALSTRVPQGGLQSSWVQDISEGEHSAFITSSPSGWTNNEIGVAWLKQVFDRFTKSKSYSSYRLLLLDGHGSHGLLSVKKGDFFPLFWRAWVSSFKKNTIQKSFMATGIWPPDPTPILKRFNRNTPKVSSSDESSASVLSGSDWRKIKALVNQTAADRTSKEVKKLHRSLYHISTQNELLRHEMKGLKEALNLQTNQDGYHGGAVFWSPRKLRQARERRVVEEREKDETQLQKARRLELKEQARLYKLQVAQEKRVERERLREVREKEKAEKMAERAREKAARDSQKAIQQAQNSKRKASQSSTQKQKRQKRVVAGLHQLPQGWAITPRNDKIKALLMGQENRELMIRAVEGESARLPERWVNYAVQGVESSYRTITGESIPTTIDDIVSEALSQTGIEPASCRPSRHGPTEGRTTWIISFTRPVRSFRLFGTGDYAHEIKKNSPAMLHDPGCLGYCKTSRCTRPARCTTCSKTTATHQGPHGEQCKDTPKCANCHGPFPATHDKCPAAPTRVNGRLIQPTKGELKVIREAGDRASEAMQPARGRQTGSTVETSIEITDGDIANTTEPVGTPTDASKRSRQDVNNLNSATVREPATTLGTRRSKRTAATTQDLNLARMSARSVQPSTADQDPNTSSSEHADTEMSLGSICIQEPFTLTGTRTSTHPGFHMISPVISWNNPTTWGTDRPRVLTYTRKSPNIRATLIHPRISRDVLWIEANGYRILNVYRQPQNDSTFQYLTALTPPRNCLIGGDLNARHELFEPGSTSANRGAEIARWATQNDIPYIGEAGNPTHRAGHVLDVSFSNIPFARTTVREDMYTGSDHFTLVTVLPSRGRAVLEQHHYRVHERNIDRFAGLVQLYTVGVQPISNSAPADVIDASIARITQAIGDAMHAAGTPNREKGHSAPWWTEDCRVAYKRHIQEKSDYGQSPSEATRAFLATVRKAKRTYWQQRIDGCNNDKDLYKLVGWHKLSFDQRDTPLVIEGRTITAPLEKAEALREAILDRFSAEDDLLEPPPLDNDPQTTPLPWDTYISMEETERYVIGVSSTSPGPDQVTVRLLKACWEHIRHLVLGIYRACMEQGHYPAAWKTVEVAMIPKVGKKDKSSPRSMRPIALSSCLGKGLERIIARRIAHTAMAFDILSPQHGGALPKRSAMDLATAFTHDVEMAWSRYEHVSMLTLDVQGAFDALLKNRLLHRMRQQGWPPLLRKFIQNFLSERRVRVRLGNVTTPVHRVACGTPQGSPLSPVLYTLYLAELLNQDRKLRFGYADDINLYRVSHSLDENVALLAEDLKSINEWGAANKITFAPEKRELIHLTRQKGLHAPPIQLEDQTIHPIAPAQGGSQTALRWLGVWFDRGLTFKKHVAERAAQARKVANHLRSLANTAHGPPAGSLRKAAITCILPILLYGAETWYEGRTKNPRIARVSRKPTVSTRVGWHLTTIDQALIAATKAILPAWRTTPNAVLLREAAMPSAQVALEEAKLRFAVHLRTIDDKHPLTNRTTLPLVIRGRAAGNRRIPRSKVQRVAQLLPATPRNVLASPHFSDGSRQDPTQGQGKDIAAQNFTIWWESLGQETITVFSDGSEQQINGTRVVTYGYAIYQGQAAVATGQGSLNALSHVFDAEAIGACRGLKHALQLSLPSQREIVLCIDSTSVIWGIRGTAPTSSQWAFLQIHGAMEAYNVKTRWAPGHMKIVGNELADQLADNEAKDPHQPYGMAASPTRSGIRTVGRRLLEHTRDTWWKDKSSRLSAWYTQWQLPYDTRRTPAALWLPRRILAKVLMIRSTHGDFEWYHRKFNHEDTSKCLCGRPKTPEHLVFCKRATTHFKKWPLRPIVPPRTRQEGLAYLAQLIDQPQEFETFVKVTNSFYDE</sequence>
<dbReference type="PANTHER" id="PTHR33481">
    <property type="entry name" value="REVERSE TRANSCRIPTASE"/>
    <property type="match status" value="1"/>
</dbReference>
<evidence type="ECO:0000259" key="5">
    <source>
        <dbReference type="PROSITE" id="PS51253"/>
    </source>
</evidence>
<dbReference type="InterPro" id="IPR036397">
    <property type="entry name" value="RNaseH_sf"/>
</dbReference>
<gene>
    <name evidence="6" type="ORF">PtrM4_010350</name>
</gene>
<dbReference type="InterPro" id="IPR036691">
    <property type="entry name" value="Endo/exonu/phosph_ase_sf"/>
</dbReference>
<dbReference type="RefSeq" id="XP_065965175.1">
    <property type="nucleotide sequence ID" value="XM_066102973.1"/>
</dbReference>
<comment type="caution">
    <text evidence="6">The sequence shown here is derived from an EMBL/GenBank/DDBJ whole genome shotgun (WGS) entry which is preliminary data.</text>
</comment>
<dbReference type="InterPro" id="IPR005135">
    <property type="entry name" value="Endo/exonuclease/phosphatase"/>
</dbReference>
<dbReference type="SUPFAM" id="SSF56672">
    <property type="entry name" value="DNA/RNA polymerases"/>
    <property type="match status" value="1"/>
</dbReference>
<dbReference type="KEGG" id="ptrr:90953982"/>
<dbReference type="PROSITE" id="PS51253">
    <property type="entry name" value="HTH_CENPB"/>
    <property type="match status" value="1"/>
</dbReference>
<dbReference type="Proteomes" id="UP000245464">
    <property type="component" value="Chromosome 1"/>
</dbReference>
<dbReference type="PANTHER" id="PTHR33481:SF1">
    <property type="entry name" value="ENDONUCLEASE_EXONUCLEASE_PHOSPHATASE DOMAIN-CONTAINING PROTEIN-RELATED"/>
    <property type="match status" value="1"/>
</dbReference>
<dbReference type="InterPro" id="IPR043502">
    <property type="entry name" value="DNA/RNA_pol_sf"/>
</dbReference>
<proteinExistence type="predicted"/>
<feature type="domain" description="RNase H type-1" evidence="4">
    <location>
        <begin position="1763"/>
        <end position="1899"/>
    </location>
</feature>
<name>A0A834S712_9PLEO</name>
<feature type="region of interest" description="Disordered" evidence="2">
    <location>
        <begin position="753"/>
        <end position="834"/>
    </location>
</feature>
<evidence type="ECO:0000313" key="7">
    <source>
        <dbReference type="Proteomes" id="UP000245464"/>
    </source>
</evidence>
<dbReference type="SUPFAM" id="SSF56219">
    <property type="entry name" value="DNase I-like"/>
    <property type="match status" value="1"/>
</dbReference>
<feature type="domain" description="Reverse transcriptase" evidence="3">
    <location>
        <begin position="1268"/>
        <end position="1545"/>
    </location>
</feature>
<dbReference type="GO" id="GO:0004523">
    <property type="term" value="F:RNA-DNA hybrid ribonuclease activity"/>
    <property type="evidence" value="ECO:0007669"/>
    <property type="project" value="InterPro"/>
</dbReference>
<dbReference type="GeneID" id="90953982"/>
<organism evidence="6 7">
    <name type="scientific">Pyrenophora tritici-repentis</name>
    <dbReference type="NCBI Taxonomy" id="45151"/>
    <lineage>
        <taxon>Eukaryota</taxon>
        <taxon>Fungi</taxon>
        <taxon>Dikarya</taxon>
        <taxon>Ascomycota</taxon>
        <taxon>Pezizomycotina</taxon>
        <taxon>Dothideomycetes</taxon>
        <taxon>Pleosporomycetidae</taxon>
        <taxon>Pleosporales</taxon>
        <taxon>Pleosporineae</taxon>
        <taxon>Pleosporaceae</taxon>
        <taxon>Pyrenophora</taxon>
    </lineage>
</organism>
<keyword evidence="1" id="KW-0238">DNA-binding</keyword>
<dbReference type="InterPro" id="IPR004875">
    <property type="entry name" value="DDE_SF_endonuclease_dom"/>
</dbReference>
<dbReference type="Gene3D" id="3.30.420.10">
    <property type="entry name" value="Ribonuclease H-like superfamily/Ribonuclease H"/>
    <property type="match status" value="1"/>
</dbReference>
<feature type="domain" description="HTH CENPB-type" evidence="5">
    <location>
        <begin position="46"/>
        <end position="111"/>
    </location>
</feature>
<evidence type="ECO:0000259" key="4">
    <source>
        <dbReference type="PROSITE" id="PS50879"/>
    </source>
</evidence>
<feature type="compositionally biased region" description="Polar residues" evidence="2">
    <location>
        <begin position="812"/>
        <end position="828"/>
    </location>
</feature>
<reference evidence="6 7" key="1">
    <citation type="journal article" date="2018" name="BMC Genomics">
        <title>Comparative genomics of the wheat fungal pathogen Pyrenophora tritici-repentis reveals chromosomal variations and genome plasticity.</title>
        <authorList>
            <person name="Moolhuijzen P."/>
            <person name="See P.T."/>
            <person name="Hane J.K."/>
            <person name="Shi G."/>
            <person name="Liu Z."/>
            <person name="Oliver R.P."/>
            <person name="Moffat C.S."/>
        </authorList>
    </citation>
    <scope>NUCLEOTIDE SEQUENCE [LARGE SCALE GENOMIC DNA]</scope>
    <source>
        <strain evidence="6">M4</strain>
    </source>
</reference>
<dbReference type="SMART" id="SM00674">
    <property type="entry name" value="CENPB"/>
    <property type="match status" value="1"/>
</dbReference>